<dbReference type="AlphaFoldDB" id="A0A418X9A1"/>
<organism evidence="2 3">
    <name type="scientific">Pseudomonas cavernicola</name>
    <dbReference type="NCBI Taxonomy" id="2320866"/>
    <lineage>
        <taxon>Bacteria</taxon>
        <taxon>Pseudomonadati</taxon>
        <taxon>Pseudomonadota</taxon>
        <taxon>Gammaproteobacteria</taxon>
        <taxon>Pseudomonadales</taxon>
        <taxon>Pseudomonadaceae</taxon>
        <taxon>Pseudomonas</taxon>
    </lineage>
</organism>
<name>A0A418X9A1_9PSED</name>
<dbReference type="Proteomes" id="UP000284021">
    <property type="component" value="Unassembled WGS sequence"/>
</dbReference>
<dbReference type="EMBL" id="QYUR01000008">
    <property type="protein sequence ID" value="RJG09041.1"/>
    <property type="molecule type" value="Genomic_DNA"/>
</dbReference>
<dbReference type="RefSeq" id="WP_119956835.1">
    <property type="nucleotide sequence ID" value="NZ_QYUR01000008.1"/>
</dbReference>
<reference evidence="2 3" key="1">
    <citation type="submission" date="2018-09" db="EMBL/GenBank/DDBJ databases">
        <authorList>
            <person name="Zhu H."/>
        </authorList>
    </citation>
    <scope>NUCLEOTIDE SEQUENCE [LARGE SCALE GENOMIC DNA]</scope>
    <source>
        <strain evidence="2 3">K1S02-6</strain>
    </source>
</reference>
<keyword evidence="3" id="KW-1185">Reference proteome</keyword>
<sequence length="388" mass="43293">MLFTNYQRNDSSAKTNRESEFGFLDRSARPEIERVRQFLETLAMGYPEEELAELVTRVRSGNDTHFKSSIFELVLHAFLVRLGYTLRPHPELPNGSKARPDFHVIAPSGEEFYLEAVLASADDDTDPAAEARIGSTLDALAKASHANFMVAVEHEGVPDTQPSGKRLLTAALRWLDSLDPDEVQAEIDRDGLYSAPTFSWGHEEWQVLLRAIPLKPERRGNARTLIGLLDGGAGLIDEWTPIRDAIKFKGSKYGHLDKPLLVAVNFGSFHLDRIDELQALFGQEQYVLAVGKPEKEPRLKRAPNGAWFGKSGPQARCVSGAWLFNDLTAYSLASRRHTIYFNPWATNPLPEALKTMPHAVANEREMQWHPGSTLSDVLGLPGDWPEDG</sequence>
<feature type="compositionally biased region" description="Polar residues" evidence="1">
    <location>
        <begin position="1"/>
        <end position="14"/>
    </location>
</feature>
<accession>A0A418X9A1</accession>
<feature type="region of interest" description="Disordered" evidence="1">
    <location>
        <begin position="1"/>
        <end position="20"/>
    </location>
</feature>
<gene>
    <name evidence="2" type="ORF">D3879_24825</name>
</gene>
<evidence type="ECO:0000256" key="1">
    <source>
        <dbReference type="SAM" id="MobiDB-lite"/>
    </source>
</evidence>
<comment type="caution">
    <text evidence="2">The sequence shown here is derived from an EMBL/GenBank/DDBJ whole genome shotgun (WGS) entry which is preliminary data.</text>
</comment>
<proteinExistence type="predicted"/>
<evidence type="ECO:0000313" key="3">
    <source>
        <dbReference type="Proteomes" id="UP000284021"/>
    </source>
</evidence>
<evidence type="ECO:0000313" key="2">
    <source>
        <dbReference type="EMBL" id="RJG09041.1"/>
    </source>
</evidence>
<protein>
    <submittedName>
        <fullName evidence="2">Uncharacterized protein</fullName>
    </submittedName>
</protein>
<dbReference type="OrthoDB" id="7056114at2"/>